<organism evidence="2 3">
    <name type="scientific">Trematosphaeria pertusa</name>
    <dbReference type="NCBI Taxonomy" id="390896"/>
    <lineage>
        <taxon>Eukaryota</taxon>
        <taxon>Fungi</taxon>
        <taxon>Dikarya</taxon>
        <taxon>Ascomycota</taxon>
        <taxon>Pezizomycotina</taxon>
        <taxon>Dothideomycetes</taxon>
        <taxon>Pleosporomycetidae</taxon>
        <taxon>Pleosporales</taxon>
        <taxon>Massarineae</taxon>
        <taxon>Trematosphaeriaceae</taxon>
        <taxon>Trematosphaeria</taxon>
    </lineage>
</organism>
<name>A0A6A6I6H3_9PLEO</name>
<dbReference type="RefSeq" id="XP_033680137.1">
    <property type="nucleotide sequence ID" value="XM_033834435.1"/>
</dbReference>
<gene>
    <name evidence="2" type="ORF">BU26DRAFT_578830</name>
</gene>
<dbReference type="Proteomes" id="UP000800094">
    <property type="component" value="Unassembled WGS sequence"/>
</dbReference>
<proteinExistence type="predicted"/>
<dbReference type="InterPro" id="IPR009057">
    <property type="entry name" value="Homeodomain-like_sf"/>
</dbReference>
<evidence type="ECO:0000313" key="2">
    <source>
        <dbReference type="EMBL" id="KAF2245133.1"/>
    </source>
</evidence>
<evidence type="ECO:0000313" key="3">
    <source>
        <dbReference type="Proteomes" id="UP000800094"/>
    </source>
</evidence>
<dbReference type="Pfam" id="PF13921">
    <property type="entry name" value="Myb_DNA-bind_6"/>
    <property type="match status" value="1"/>
</dbReference>
<dbReference type="PROSITE" id="PS50090">
    <property type="entry name" value="MYB_LIKE"/>
    <property type="match status" value="1"/>
</dbReference>
<keyword evidence="3" id="KW-1185">Reference proteome</keyword>
<accession>A0A6A6I6H3</accession>
<dbReference type="InterPro" id="IPR001005">
    <property type="entry name" value="SANT/Myb"/>
</dbReference>
<dbReference type="SUPFAM" id="SSF46689">
    <property type="entry name" value="Homeodomain-like"/>
    <property type="match status" value="1"/>
</dbReference>
<dbReference type="GeneID" id="54587765"/>
<protein>
    <recommendedName>
        <fullName evidence="1">Myb-like domain-containing protein</fullName>
    </recommendedName>
</protein>
<dbReference type="Gene3D" id="1.10.10.60">
    <property type="entry name" value="Homeodomain-like"/>
    <property type="match status" value="1"/>
</dbReference>
<dbReference type="OrthoDB" id="3562657at2759"/>
<reference evidence="2" key="1">
    <citation type="journal article" date="2020" name="Stud. Mycol.">
        <title>101 Dothideomycetes genomes: a test case for predicting lifestyles and emergence of pathogens.</title>
        <authorList>
            <person name="Haridas S."/>
            <person name="Albert R."/>
            <person name="Binder M."/>
            <person name="Bloem J."/>
            <person name="Labutti K."/>
            <person name="Salamov A."/>
            <person name="Andreopoulos B."/>
            <person name="Baker S."/>
            <person name="Barry K."/>
            <person name="Bills G."/>
            <person name="Bluhm B."/>
            <person name="Cannon C."/>
            <person name="Castanera R."/>
            <person name="Culley D."/>
            <person name="Daum C."/>
            <person name="Ezra D."/>
            <person name="Gonzalez J."/>
            <person name="Henrissat B."/>
            <person name="Kuo A."/>
            <person name="Liang C."/>
            <person name="Lipzen A."/>
            <person name="Lutzoni F."/>
            <person name="Magnuson J."/>
            <person name="Mondo S."/>
            <person name="Nolan M."/>
            <person name="Ohm R."/>
            <person name="Pangilinan J."/>
            <person name="Park H.-J."/>
            <person name="Ramirez L."/>
            <person name="Alfaro M."/>
            <person name="Sun H."/>
            <person name="Tritt A."/>
            <person name="Yoshinaga Y."/>
            <person name="Zwiers L.-H."/>
            <person name="Turgeon B."/>
            <person name="Goodwin S."/>
            <person name="Spatafora J."/>
            <person name="Crous P."/>
            <person name="Grigoriev I."/>
        </authorList>
    </citation>
    <scope>NUCLEOTIDE SEQUENCE</scope>
    <source>
        <strain evidence="2">CBS 122368</strain>
    </source>
</reference>
<sequence length="184" mass="21208">MRFPKRTRVPWLESDDLRLHAYKTTMDMKWKDIFECFPDRTPAAVRTRWHMLRGKHPSLHLCRRRGNDDARIDGSAARYDHVASVHGEIEEPYFPSNRPRSSDSFSVRKRKRYEDMDTRFEADAEAAPIAVGSGWLEDGIITDMTPDANATDAQHPNSCVFGGLRHHSKNRSSLAGRWTKRRAG</sequence>
<dbReference type="CDD" id="cd00167">
    <property type="entry name" value="SANT"/>
    <property type="match status" value="1"/>
</dbReference>
<feature type="domain" description="Myb-like" evidence="1">
    <location>
        <begin position="3"/>
        <end position="53"/>
    </location>
</feature>
<dbReference type="AlphaFoldDB" id="A0A6A6I6H3"/>
<dbReference type="EMBL" id="ML987201">
    <property type="protein sequence ID" value="KAF2245133.1"/>
    <property type="molecule type" value="Genomic_DNA"/>
</dbReference>
<evidence type="ECO:0000259" key="1">
    <source>
        <dbReference type="PROSITE" id="PS50090"/>
    </source>
</evidence>